<reference evidence="2 3" key="2">
    <citation type="journal article" date="2011" name="Stand. Genomic Sci.">
        <title>Complete genome sequence of Truepera radiovictrix type strain (RQ-24).</title>
        <authorList>
            <person name="Ivanova N."/>
            <person name="Rohde C."/>
            <person name="Munk C."/>
            <person name="Nolan M."/>
            <person name="Lucas S."/>
            <person name="Del Rio T.G."/>
            <person name="Tice H."/>
            <person name="Deshpande S."/>
            <person name="Cheng J.F."/>
            <person name="Tapia R."/>
            <person name="Han C."/>
            <person name="Goodwin L."/>
            <person name="Pitluck S."/>
            <person name="Liolios K."/>
            <person name="Mavromatis K."/>
            <person name="Mikhailova N."/>
            <person name="Pati A."/>
            <person name="Chen A."/>
            <person name="Palaniappan K."/>
            <person name="Land M."/>
            <person name="Hauser L."/>
            <person name="Chang Y.J."/>
            <person name="Jeffries C.D."/>
            <person name="Brambilla E."/>
            <person name="Rohde M."/>
            <person name="Goker M."/>
            <person name="Tindall B.J."/>
            <person name="Woyke T."/>
            <person name="Bristow J."/>
            <person name="Eisen J.A."/>
            <person name="Markowitz V."/>
            <person name="Hugenholtz P."/>
            <person name="Kyrpides N.C."/>
            <person name="Klenk H.P."/>
            <person name="Lapidus A."/>
        </authorList>
    </citation>
    <scope>NUCLEOTIDE SEQUENCE [LARGE SCALE GENOMIC DNA]</scope>
    <source>
        <strain evidence="3">DSM 17093 / CIP 108686 / LMG 22925 / RQ-24</strain>
    </source>
</reference>
<dbReference type="EMBL" id="CP002049">
    <property type="protein sequence ID" value="ADI15159.1"/>
    <property type="molecule type" value="Genomic_DNA"/>
</dbReference>
<dbReference type="InterPro" id="IPR036388">
    <property type="entry name" value="WH-like_DNA-bd_sf"/>
</dbReference>
<dbReference type="HOGENOM" id="CLU_142189_0_1_0"/>
<protein>
    <submittedName>
        <fullName evidence="2">Transcriptional regulator, MarR/EmrR family protein</fullName>
    </submittedName>
</protein>
<organism evidence="2 3">
    <name type="scientific">Truepera radiovictrix (strain DSM 17093 / CIP 108686 / LMG 22925 / RQ-24)</name>
    <dbReference type="NCBI Taxonomy" id="649638"/>
    <lineage>
        <taxon>Bacteria</taxon>
        <taxon>Thermotogati</taxon>
        <taxon>Deinococcota</taxon>
        <taxon>Deinococci</taxon>
        <taxon>Trueperales</taxon>
        <taxon>Trueperaceae</taxon>
        <taxon>Truepera</taxon>
    </lineage>
</organism>
<dbReference type="RefSeq" id="WP_013178524.1">
    <property type="nucleotide sequence ID" value="NC_014221.1"/>
</dbReference>
<gene>
    <name evidence="2" type="ordered locus">Trad_2045</name>
</gene>
<dbReference type="InterPro" id="IPR036390">
    <property type="entry name" value="WH_DNA-bd_sf"/>
</dbReference>
<dbReference type="OrthoDB" id="9800369at2"/>
<dbReference type="PANTHER" id="PTHR37318">
    <property type="entry name" value="BSL7504 PROTEIN"/>
    <property type="match status" value="1"/>
</dbReference>
<dbReference type="PANTHER" id="PTHR37318:SF1">
    <property type="entry name" value="BSL7504 PROTEIN"/>
    <property type="match status" value="1"/>
</dbReference>
<dbReference type="Pfam" id="PF13601">
    <property type="entry name" value="HTH_34"/>
    <property type="match status" value="1"/>
</dbReference>
<dbReference type="eggNOG" id="COG1846">
    <property type="taxonomic scope" value="Bacteria"/>
</dbReference>
<sequence>MKHPRAQLDDLLLHPVRFSILALLHHVAKAEFAAVRDAVEVSDSVLSKQLSVLEGAGYVAVEKRFLGKRPNTRLSLTARGREVFATHLEALQAVVNVGLPAEPHERGAARRGEA</sequence>
<dbReference type="SUPFAM" id="SSF46785">
    <property type="entry name" value="Winged helix' DNA-binding domain"/>
    <property type="match status" value="1"/>
</dbReference>
<dbReference type="InterPro" id="IPR027395">
    <property type="entry name" value="WH_DNA-bd_dom"/>
</dbReference>
<dbReference type="KEGG" id="tra:Trad_2045"/>
<feature type="domain" description="Winged helix DNA-binding" evidence="1">
    <location>
        <begin position="16"/>
        <end position="95"/>
    </location>
</feature>
<evidence type="ECO:0000313" key="3">
    <source>
        <dbReference type="Proteomes" id="UP000000379"/>
    </source>
</evidence>
<evidence type="ECO:0000313" key="2">
    <source>
        <dbReference type="EMBL" id="ADI15159.1"/>
    </source>
</evidence>
<proteinExistence type="predicted"/>
<dbReference type="Proteomes" id="UP000000379">
    <property type="component" value="Chromosome"/>
</dbReference>
<keyword evidence="3" id="KW-1185">Reference proteome</keyword>
<reference evidence="3" key="1">
    <citation type="submission" date="2010-05" db="EMBL/GenBank/DDBJ databases">
        <title>The complete genome of Truepera radiovictris DSM 17093.</title>
        <authorList>
            <consortium name="US DOE Joint Genome Institute (JGI-PGF)"/>
            <person name="Lucas S."/>
            <person name="Copeland A."/>
            <person name="Lapidus A."/>
            <person name="Glavina del Rio T."/>
            <person name="Dalin E."/>
            <person name="Tice H."/>
            <person name="Bruce D."/>
            <person name="Goodwin L."/>
            <person name="Pitluck S."/>
            <person name="Kyrpides N."/>
            <person name="Mavromatis K."/>
            <person name="Ovchinnikova G."/>
            <person name="Munk A.C."/>
            <person name="Detter J.C."/>
            <person name="Han C."/>
            <person name="Tapia R."/>
            <person name="Land M."/>
            <person name="Hauser L."/>
            <person name="Markowitz V."/>
            <person name="Cheng J.-F."/>
            <person name="Hugenholtz P."/>
            <person name="Woyke T."/>
            <person name="Wu D."/>
            <person name="Tindall B."/>
            <person name="Pomrenke H.G."/>
            <person name="Brambilla E."/>
            <person name="Klenk H.-P."/>
            <person name="Eisen J.A."/>
        </authorList>
    </citation>
    <scope>NUCLEOTIDE SEQUENCE [LARGE SCALE GENOMIC DNA]</scope>
    <source>
        <strain evidence="3">DSM 17093 / CIP 108686 / LMG 22925 / RQ-24</strain>
    </source>
</reference>
<dbReference type="STRING" id="649638.Trad_2045"/>
<dbReference type="AlphaFoldDB" id="D7CR71"/>
<evidence type="ECO:0000259" key="1">
    <source>
        <dbReference type="Pfam" id="PF13601"/>
    </source>
</evidence>
<dbReference type="Gene3D" id="1.10.10.10">
    <property type="entry name" value="Winged helix-like DNA-binding domain superfamily/Winged helix DNA-binding domain"/>
    <property type="match status" value="1"/>
</dbReference>
<accession>D7CR71</accession>
<name>D7CR71_TRURR</name>